<name>A0A5D2B0H6_GOSDA</name>
<protein>
    <submittedName>
        <fullName evidence="1">Uncharacterized protein</fullName>
    </submittedName>
</protein>
<sequence>MKQFNLALEKAEMLSAIFSIDSFSDTRWEPEVLSRVLLPRRILLYFLIIPLPLLLNPFPEPEKPTGDRPMMLFEEGTLLLGFLLLWKTTAECLPESRLPTSTLTSFLSRPSIFEATRTAAALPSR</sequence>
<accession>A0A5D2B0H6</accession>
<dbReference type="AlphaFoldDB" id="A0A5D2B0H6"/>
<dbReference type="EMBL" id="CM017710">
    <property type="protein sequence ID" value="TYG50309.1"/>
    <property type="molecule type" value="Genomic_DNA"/>
</dbReference>
<evidence type="ECO:0000313" key="2">
    <source>
        <dbReference type="Proteomes" id="UP000323506"/>
    </source>
</evidence>
<organism evidence="1 2">
    <name type="scientific">Gossypium darwinii</name>
    <name type="common">Darwin's cotton</name>
    <name type="synonym">Gossypium barbadense var. darwinii</name>
    <dbReference type="NCBI Taxonomy" id="34276"/>
    <lineage>
        <taxon>Eukaryota</taxon>
        <taxon>Viridiplantae</taxon>
        <taxon>Streptophyta</taxon>
        <taxon>Embryophyta</taxon>
        <taxon>Tracheophyta</taxon>
        <taxon>Spermatophyta</taxon>
        <taxon>Magnoliopsida</taxon>
        <taxon>eudicotyledons</taxon>
        <taxon>Gunneridae</taxon>
        <taxon>Pentapetalae</taxon>
        <taxon>rosids</taxon>
        <taxon>malvids</taxon>
        <taxon>Malvales</taxon>
        <taxon>Malvaceae</taxon>
        <taxon>Malvoideae</taxon>
        <taxon>Gossypium</taxon>
    </lineage>
</organism>
<keyword evidence="2" id="KW-1185">Reference proteome</keyword>
<gene>
    <name evidence="1" type="ORF">ES288_D10G164800v1</name>
</gene>
<reference evidence="1 2" key="1">
    <citation type="submission" date="2019-06" db="EMBL/GenBank/DDBJ databases">
        <title>WGS assembly of Gossypium darwinii.</title>
        <authorList>
            <person name="Chen Z.J."/>
            <person name="Sreedasyam A."/>
            <person name="Ando A."/>
            <person name="Song Q."/>
            <person name="De L."/>
            <person name="Hulse-Kemp A."/>
            <person name="Ding M."/>
            <person name="Ye W."/>
            <person name="Kirkbride R."/>
            <person name="Jenkins J."/>
            <person name="Plott C."/>
            <person name="Lovell J."/>
            <person name="Lin Y.-M."/>
            <person name="Vaughn R."/>
            <person name="Liu B."/>
            <person name="Li W."/>
            <person name="Simpson S."/>
            <person name="Scheffler B."/>
            <person name="Saski C."/>
            <person name="Grover C."/>
            <person name="Hu G."/>
            <person name="Conover J."/>
            <person name="Carlson J."/>
            <person name="Shu S."/>
            <person name="Boston L."/>
            <person name="Williams M."/>
            <person name="Peterson D."/>
            <person name="Mcgee K."/>
            <person name="Jones D."/>
            <person name="Wendel J."/>
            <person name="Stelly D."/>
            <person name="Grimwood J."/>
            <person name="Schmutz J."/>
        </authorList>
    </citation>
    <scope>NUCLEOTIDE SEQUENCE [LARGE SCALE GENOMIC DNA]</scope>
    <source>
        <strain evidence="1">1808015.09</strain>
    </source>
</reference>
<proteinExistence type="predicted"/>
<dbReference type="Proteomes" id="UP000323506">
    <property type="component" value="Chromosome D10"/>
</dbReference>
<evidence type="ECO:0000313" key="1">
    <source>
        <dbReference type="EMBL" id="TYG50309.1"/>
    </source>
</evidence>